<name>A0A0A9C096_ARUDO</name>
<organism evidence="1">
    <name type="scientific">Arundo donax</name>
    <name type="common">Giant reed</name>
    <name type="synonym">Donax arundinaceus</name>
    <dbReference type="NCBI Taxonomy" id="35708"/>
    <lineage>
        <taxon>Eukaryota</taxon>
        <taxon>Viridiplantae</taxon>
        <taxon>Streptophyta</taxon>
        <taxon>Embryophyta</taxon>
        <taxon>Tracheophyta</taxon>
        <taxon>Spermatophyta</taxon>
        <taxon>Magnoliopsida</taxon>
        <taxon>Liliopsida</taxon>
        <taxon>Poales</taxon>
        <taxon>Poaceae</taxon>
        <taxon>PACMAD clade</taxon>
        <taxon>Arundinoideae</taxon>
        <taxon>Arundineae</taxon>
        <taxon>Arundo</taxon>
    </lineage>
</organism>
<sequence>MGIVDGQIWIFPYLFCLVFK</sequence>
<dbReference type="AlphaFoldDB" id="A0A0A9C096"/>
<dbReference type="EMBL" id="GBRH01230017">
    <property type="protein sequence ID" value="JAD67878.1"/>
    <property type="molecule type" value="Transcribed_RNA"/>
</dbReference>
<proteinExistence type="predicted"/>
<protein>
    <submittedName>
        <fullName evidence="1">Uncharacterized protein</fullName>
    </submittedName>
</protein>
<accession>A0A0A9C096</accession>
<reference evidence="1" key="1">
    <citation type="submission" date="2014-09" db="EMBL/GenBank/DDBJ databases">
        <authorList>
            <person name="Magalhaes I.L.F."/>
            <person name="Oliveira U."/>
            <person name="Santos F.R."/>
            <person name="Vidigal T.H.D.A."/>
            <person name="Brescovit A.D."/>
            <person name="Santos A.J."/>
        </authorList>
    </citation>
    <scope>NUCLEOTIDE SEQUENCE</scope>
    <source>
        <tissue evidence="1">Shoot tissue taken approximately 20 cm above the soil surface</tissue>
    </source>
</reference>
<reference evidence="1" key="2">
    <citation type="journal article" date="2015" name="Data Brief">
        <title>Shoot transcriptome of the giant reed, Arundo donax.</title>
        <authorList>
            <person name="Barrero R.A."/>
            <person name="Guerrero F.D."/>
            <person name="Moolhuijzen P."/>
            <person name="Goolsby J.A."/>
            <person name="Tidwell J."/>
            <person name="Bellgard S.E."/>
            <person name="Bellgard M.I."/>
        </authorList>
    </citation>
    <scope>NUCLEOTIDE SEQUENCE</scope>
    <source>
        <tissue evidence="1">Shoot tissue taken approximately 20 cm above the soil surface</tissue>
    </source>
</reference>
<evidence type="ECO:0000313" key="1">
    <source>
        <dbReference type="EMBL" id="JAD67878.1"/>
    </source>
</evidence>